<feature type="binding site" evidence="9">
    <location>
        <position position="486"/>
    </location>
    <ligand>
        <name>acetyl-CoA</name>
        <dbReference type="ChEBI" id="CHEBI:57288"/>
    </ligand>
</feature>
<keyword evidence="6 9" id="KW-0067">ATP-binding</keyword>
<dbReference type="PANTHER" id="PTHR10925">
    <property type="entry name" value="N-ACETYLTRANSFERASE 10"/>
    <property type="match status" value="1"/>
</dbReference>
<evidence type="ECO:0000256" key="3">
    <source>
        <dbReference type="ARBA" id="ARBA00022679"/>
    </source>
</evidence>
<dbReference type="SUPFAM" id="SSF55729">
    <property type="entry name" value="Acyl-CoA N-acyltransferases (Nat)"/>
    <property type="match status" value="1"/>
</dbReference>
<keyword evidence="7 9" id="KW-0694">RNA-binding</keyword>
<dbReference type="InterPro" id="IPR007807">
    <property type="entry name" value="TcmA/NAT10_helicase"/>
</dbReference>
<dbReference type="Gene3D" id="3.40.50.300">
    <property type="entry name" value="P-loop containing nucleotide triphosphate hydrolases"/>
    <property type="match status" value="1"/>
</dbReference>
<dbReference type="SUPFAM" id="SSF52540">
    <property type="entry name" value="P-loop containing nucleoside triphosphate hydrolases"/>
    <property type="match status" value="1"/>
</dbReference>
<comment type="caution">
    <text evidence="11">The sequence shown here is derived from an EMBL/GenBank/DDBJ whole genome shotgun (WGS) entry which is preliminary data.</text>
</comment>
<dbReference type="AlphaFoldDB" id="A0A2M8S3R7"/>
<dbReference type="GO" id="GO:1904812">
    <property type="term" value="P:rRNA acetylation involved in maturation of SSU-rRNA"/>
    <property type="evidence" value="ECO:0007669"/>
    <property type="project" value="TreeGrafter"/>
</dbReference>
<dbReference type="GO" id="GO:0005524">
    <property type="term" value="F:ATP binding"/>
    <property type="evidence" value="ECO:0007669"/>
    <property type="project" value="UniProtKB-UniRule"/>
</dbReference>
<dbReference type="EC" id="2.3.1.193" evidence="9"/>
<evidence type="ECO:0000256" key="5">
    <source>
        <dbReference type="ARBA" id="ARBA00022741"/>
    </source>
</evidence>
<protein>
    <recommendedName>
        <fullName evidence="9">tRNA(Met) cytidine acetyltransferase TmcA</fullName>
        <ecNumber evidence="9">2.3.1.193</ecNumber>
    </recommendedName>
</protein>
<evidence type="ECO:0000313" key="12">
    <source>
        <dbReference type="Proteomes" id="UP000229329"/>
    </source>
</evidence>
<evidence type="ECO:0000256" key="1">
    <source>
        <dbReference type="ARBA" id="ARBA00022490"/>
    </source>
</evidence>
<dbReference type="Pfam" id="PF17176">
    <property type="entry name" value="tRNA_bind_3"/>
    <property type="match status" value="1"/>
</dbReference>
<proteinExistence type="inferred from homology"/>
<comment type="similarity">
    <text evidence="9">Belongs to the TmcA family.</text>
</comment>
<reference evidence="11 12" key="1">
    <citation type="submission" date="2017-11" db="EMBL/GenBank/DDBJ databases">
        <title>Reclassification of Bisgaard taxon 7 as Conservatibacter flavescens gen. nov., sp. nov.</title>
        <authorList>
            <person name="Christensen H."/>
        </authorList>
    </citation>
    <scope>NUCLEOTIDE SEQUENCE [LARGE SCALE GENOMIC DNA]</scope>
    <source>
        <strain evidence="11 12">7_4</strain>
    </source>
</reference>
<gene>
    <name evidence="9" type="primary">tmcA</name>
    <name evidence="11" type="ORF">CVP05_04405</name>
</gene>
<dbReference type="GO" id="GO:1990883">
    <property type="term" value="F:18S rRNA cytidine N-acetyltransferase activity"/>
    <property type="evidence" value="ECO:0007669"/>
    <property type="project" value="TreeGrafter"/>
</dbReference>
<comment type="subcellular location">
    <subcellularLocation>
        <location evidence="9">Cytoplasm</location>
    </subcellularLocation>
</comment>
<dbReference type="InterPro" id="IPR024914">
    <property type="entry name" value="tRNA_acetyltr_TmcA"/>
</dbReference>
<dbReference type="EMBL" id="PHHA01000006">
    <property type="protein sequence ID" value="PJG85792.1"/>
    <property type="molecule type" value="Genomic_DNA"/>
</dbReference>
<evidence type="ECO:0000256" key="4">
    <source>
        <dbReference type="ARBA" id="ARBA00022694"/>
    </source>
</evidence>
<dbReference type="OrthoDB" id="5578851at2"/>
<dbReference type="Pfam" id="PF08351">
    <property type="entry name" value="TmcA_N"/>
    <property type="match status" value="1"/>
</dbReference>
<dbReference type="GO" id="GO:0051392">
    <property type="term" value="F:tRNA cytidine N4-acetyltransferase activity"/>
    <property type="evidence" value="ECO:0007669"/>
    <property type="project" value="UniProtKB-UniRule"/>
</dbReference>
<keyword evidence="1 9" id="KW-0963">Cytoplasm</keyword>
<comment type="function">
    <text evidence="9">Catalyzes the formation of N(4)-acetylcytidine (ac(4)C) at the wobble position of tRNA(Met), by using acetyl-CoA as an acetyl donor and ATP (or GTP).</text>
</comment>
<evidence type="ECO:0000259" key="10">
    <source>
        <dbReference type="PROSITE" id="PS51186"/>
    </source>
</evidence>
<dbReference type="PROSITE" id="PS51186">
    <property type="entry name" value="GNAT"/>
    <property type="match status" value="1"/>
</dbReference>
<dbReference type="Pfam" id="PF05127">
    <property type="entry name" value="NAT10_TcmA_helicase"/>
    <property type="match status" value="1"/>
</dbReference>
<comment type="caution">
    <text evidence="9">Lacks conserved residue(s) required for the propagation of feature annotation.</text>
</comment>
<feature type="binding site" evidence="9">
    <location>
        <position position="153"/>
    </location>
    <ligand>
        <name>ATP</name>
        <dbReference type="ChEBI" id="CHEBI:30616"/>
    </ligand>
</feature>
<dbReference type="RefSeq" id="WP_100288372.1">
    <property type="nucleotide sequence ID" value="NZ_PHHA01000006.1"/>
</dbReference>
<evidence type="ECO:0000256" key="2">
    <source>
        <dbReference type="ARBA" id="ARBA00022555"/>
    </source>
</evidence>
<dbReference type="InterPro" id="IPR013562">
    <property type="entry name" value="TmcA/NAT10_N"/>
</dbReference>
<keyword evidence="5 9" id="KW-0547">Nucleotide-binding</keyword>
<evidence type="ECO:0000256" key="7">
    <source>
        <dbReference type="ARBA" id="ARBA00022884"/>
    </source>
</evidence>
<dbReference type="GO" id="GO:0000049">
    <property type="term" value="F:tRNA binding"/>
    <property type="evidence" value="ECO:0007669"/>
    <property type="project" value="UniProtKB-UniRule"/>
</dbReference>
<sequence>MLAARQFYVIEAEKLVNILPHFMTKSAVWIGDIFSTLLPTYTFKHAPNLLGQEFEIIFFDARQTLHLDAFAIASGTLKAGGVLLFVVEHWENWEYQQDHDSLRWSGQPHSISTPRFRHWFKQQIHHHFPQCDQGLPQSVNPVSNHQHMATPSQQAIIDIIMQQQSELYFLTAKRGRGKSALAGMLSTQLYHQGASIYLTAPNKNAVNILQIFAQQPLSFIAPDVLALAIQQDTTQFAESWLFVDEAATIPLDLLQQFCTSFRHILFTTTIHSYEGTGRGFKLKFMQKIPRTFQSLELDIPLRWAENDPLEQFVEQSLLLNAEDQLIQPDYNAKQAITYRPMLTQQSSVQQLAHVYGLLCLAHYRTTPTDLRRLFDAPKQHYWLAETPHHIIGCLWATEEGGIQDKALIEHIVQGKRRPRGNLVPQLLAFQTLIPDYCQLKSLRISRIAIQPKWQQQGIGSMLIAQMAQAMQSTFDFLSVSFGYTAELFQFWQQCGFEPAYLSDHKEASSGSYNMVMLKGLSSKGKAICRSAQQYFQRNIALSFHPLAHQFIPPCIDWQFTAEDMQSLKNFADSHRTLSSALPAIRRLLQGYSQREKQHDFPLLFAYLSHKKTNQDKKSWLAQCRLEIKRAITQNLT</sequence>
<dbReference type="CDD" id="cd04301">
    <property type="entry name" value="NAT_SF"/>
    <property type="match status" value="1"/>
</dbReference>
<dbReference type="Gene3D" id="3.40.50.11040">
    <property type="match status" value="1"/>
</dbReference>
<keyword evidence="12" id="KW-1185">Reference proteome</keyword>
<dbReference type="InterPro" id="IPR000182">
    <property type="entry name" value="GNAT_dom"/>
</dbReference>
<dbReference type="GO" id="GO:0002101">
    <property type="term" value="P:tRNA wobble cytosine modification"/>
    <property type="evidence" value="ECO:0007669"/>
    <property type="project" value="UniProtKB-UniRule"/>
</dbReference>
<dbReference type="InterPro" id="IPR016181">
    <property type="entry name" value="Acyl_CoA_acyltransferase"/>
</dbReference>
<accession>A0A2M8S3R7</accession>
<organism evidence="11 12">
    <name type="scientific">Conservatibacter flavescens</name>
    <dbReference type="NCBI Taxonomy" id="28161"/>
    <lineage>
        <taxon>Bacteria</taxon>
        <taxon>Pseudomonadati</taxon>
        <taxon>Pseudomonadota</taxon>
        <taxon>Gammaproteobacteria</taxon>
        <taxon>Pasteurellales</taxon>
        <taxon>Pasteurellaceae</taxon>
        <taxon>Conservatibacter</taxon>
    </lineage>
</organism>
<dbReference type="PANTHER" id="PTHR10925:SF5">
    <property type="entry name" value="RNA CYTIDINE ACETYLTRANSFERASE"/>
    <property type="match status" value="1"/>
</dbReference>
<dbReference type="GO" id="GO:0051391">
    <property type="term" value="P:tRNA acetylation"/>
    <property type="evidence" value="ECO:0007669"/>
    <property type="project" value="UniProtKB-UniRule"/>
</dbReference>
<dbReference type="InterPro" id="IPR032672">
    <property type="entry name" value="TmcA/NAT10/Kre33"/>
</dbReference>
<dbReference type="Gene3D" id="3.40.630.30">
    <property type="match status" value="1"/>
</dbReference>
<feature type="binding site" evidence="9">
    <location>
        <position position="302"/>
    </location>
    <ligand>
        <name>ATP</name>
        <dbReference type="ChEBI" id="CHEBI:30616"/>
    </ligand>
</feature>
<keyword evidence="8 9" id="KW-0012">Acyltransferase</keyword>
<dbReference type="InterPro" id="IPR027417">
    <property type="entry name" value="P-loop_NTPase"/>
</dbReference>
<dbReference type="InterPro" id="IPR033442">
    <property type="entry name" value="TmcA_tRNA_bind"/>
</dbReference>
<dbReference type="HAMAP" id="MF_01886">
    <property type="entry name" value="tRNA_acetyltr_TmcA"/>
    <property type="match status" value="1"/>
</dbReference>
<dbReference type="InterPro" id="IPR038321">
    <property type="entry name" value="TmcA_C_sf"/>
</dbReference>
<evidence type="ECO:0000256" key="6">
    <source>
        <dbReference type="ARBA" id="ARBA00022840"/>
    </source>
</evidence>
<dbReference type="Gene3D" id="1.20.120.890">
    <property type="entry name" value="tRNA(Met) cytidine acetyltransferase, tail domain"/>
    <property type="match status" value="1"/>
</dbReference>
<keyword evidence="3 9" id="KW-0808">Transferase</keyword>
<evidence type="ECO:0000256" key="9">
    <source>
        <dbReference type="HAMAP-Rule" id="MF_01886"/>
    </source>
</evidence>
<comment type="catalytic activity">
    <reaction evidence="9">
        <text>cytidine(34) in elongator tRNA(Met) + acetyl-CoA + ATP + H2O = N(4)-acetylcytidine(34) in elongator tRNA(Met) + ADP + phosphate + CoA + H(+)</text>
        <dbReference type="Rhea" id="RHEA:43788"/>
        <dbReference type="Rhea" id="RHEA-COMP:10693"/>
        <dbReference type="Rhea" id="RHEA-COMP:10694"/>
        <dbReference type="ChEBI" id="CHEBI:15377"/>
        <dbReference type="ChEBI" id="CHEBI:15378"/>
        <dbReference type="ChEBI" id="CHEBI:30616"/>
        <dbReference type="ChEBI" id="CHEBI:43474"/>
        <dbReference type="ChEBI" id="CHEBI:57287"/>
        <dbReference type="ChEBI" id="CHEBI:57288"/>
        <dbReference type="ChEBI" id="CHEBI:74900"/>
        <dbReference type="ChEBI" id="CHEBI:82748"/>
        <dbReference type="ChEBI" id="CHEBI:456216"/>
        <dbReference type="EC" id="2.3.1.193"/>
    </reaction>
</comment>
<dbReference type="GO" id="GO:0005737">
    <property type="term" value="C:cytoplasm"/>
    <property type="evidence" value="ECO:0007669"/>
    <property type="project" value="UniProtKB-SubCell"/>
</dbReference>
<dbReference type="Proteomes" id="UP000229329">
    <property type="component" value="Unassembled WGS sequence"/>
</dbReference>
<name>A0A2M8S3R7_9PAST</name>
<dbReference type="Pfam" id="PF13718">
    <property type="entry name" value="GNAT_acetyltr_2"/>
    <property type="match status" value="1"/>
</dbReference>
<evidence type="ECO:0000256" key="8">
    <source>
        <dbReference type="ARBA" id="ARBA00023315"/>
    </source>
</evidence>
<keyword evidence="2 9" id="KW-0820">tRNA-binding</keyword>
<keyword evidence="4 9" id="KW-0819">tRNA processing</keyword>
<evidence type="ECO:0000313" key="11">
    <source>
        <dbReference type="EMBL" id="PJG85792.1"/>
    </source>
</evidence>
<feature type="domain" description="N-acetyltransferase" evidence="10">
    <location>
        <begin position="336"/>
        <end position="519"/>
    </location>
</feature>